<dbReference type="eggNOG" id="COG2825">
    <property type="taxonomic scope" value="Bacteria"/>
</dbReference>
<dbReference type="Proteomes" id="UP000038055">
    <property type="component" value="Unassembled WGS sequence"/>
</dbReference>
<dbReference type="SUPFAM" id="SSF111384">
    <property type="entry name" value="OmpH-like"/>
    <property type="match status" value="1"/>
</dbReference>
<sequence length="177" mass="19635">MMKNFKTIMIALALVLGATSMATAQNKIAHIDTQKLLEEMPERKSAEAQLKKLQQTYEADFQASIKELQTKAQAYQNEVTALTDAQLKAREAEFLKKSEEIQTMENNLRQAQQTASMTIQKKQQELIEPILKKVRAAVEKVAAAQGIQYVLDSSNGSGVIVAKGTDLYSAVKKELGF</sequence>
<dbReference type="GO" id="GO:0051082">
    <property type="term" value="F:unfolded protein binding"/>
    <property type="evidence" value="ECO:0007669"/>
    <property type="project" value="InterPro"/>
</dbReference>
<evidence type="ECO:0000313" key="7">
    <source>
        <dbReference type="Proteomes" id="UP000038055"/>
    </source>
</evidence>
<feature type="coiled-coil region" evidence="3">
    <location>
        <begin position="43"/>
        <end position="121"/>
    </location>
</feature>
<evidence type="ECO:0000256" key="2">
    <source>
        <dbReference type="ARBA" id="ARBA00022729"/>
    </source>
</evidence>
<evidence type="ECO:0000256" key="4">
    <source>
        <dbReference type="SAM" id="SignalP"/>
    </source>
</evidence>
<dbReference type="Pfam" id="PF03938">
    <property type="entry name" value="OmpH"/>
    <property type="match status" value="1"/>
</dbReference>
<feature type="signal peptide" evidence="4">
    <location>
        <begin position="1"/>
        <end position="24"/>
    </location>
</feature>
<reference evidence="6" key="2">
    <citation type="submission" date="2015-01" db="EMBL/GenBank/DDBJ databases">
        <authorList>
            <person name="Xiang T."/>
            <person name="Song Y."/>
            <person name="Huang L."/>
            <person name="Wang B."/>
            <person name="Wu P."/>
        </authorList>
    </citation>
    <scope>NUCLEOTIDE SEQUENCE [LARGE SCALE GENOMIC DNA]</scope>
    <source>
        <strain evidence="6">Ccyn2B</strain>
    </source>
</reference>
<proteinExistence type="inferred from homology"/>
<comment type="similarity">
    <text evidence="1">Belongs to the Skp family.</text>
</comment>
<evidence type="ECO:0000256" key="1">
    <source>
        <dbReference type="ARBA" id="ARBA00009091"/>
    </source>
</evidence>
<dbReference type="EMBL" id="CDOD01000004">
    <property type="protein sequence ID" value="CEN32753.1"/>
    <property type="molecule type" value="Genomic_DNA"/>
</dbReference>
<dbReference type="PANTHER" id="PTHR35089">
    <property type="entry name" value="CHAPERONE PROTEIN SKP"/>
    <property type="match status" value="1"/>
</dbReference>
<dbReference type="InterPro" id="IPR024930">
    <property type="entry name" value="Skp_dom_sf"/>
</dbReference>
<keyword evidence="3" id="KW-0175">Coiled coil</keyword>
<evidence type="ECO:0000313" key="5">
    <source>
        <dbReference type="EMBL" id="ATA68974.1"/>
    </source>
</evidence>
<evidence type="ECO:0000313" key="6">
    <source>
        <dbReference type="EMBL" id="CEN32753.1"/>
    </source>
</evidence>
<keyword evidence="7" id="KW-1185">Reference proteome</keyword>
<dbReference type="Gene3D" id="3.30.910.20">
    <property type="entry name" value="Skp domain"/>
    <property type="match status" value="1"/>
</dbReference>
<dbReference type="KEGG" id="ccyn:CGC48_10305"/>
<dbReference type="STRING" id="28189.CCYN74_110017"/>
<protein>
    <submittedName>
        <fullName evidence="6">Chaperone protein skp</fullName>
    </submittedName>
</protein>
<dbReference type="InterPro" id="IPR005632">
    <property type="entry name" value="Chaperone_Skp"/>
</dbReference>
<dbReference type="PANTHER" id="PTHR35089:SF1">
    <property type="entry name" value="CHAPERONE PROTEIN SKP"/>
    <property type="match status" value="1"/>
</dbReference>
<keyword evidence="2 4" id="KW-0732">Signal</keyword>
<dbReference type="SMART" id="SM00935">
    <property type="entry name" value="OmpH"/>
    <property type="match status" value="1"/>
</dbReference>
<dbReference type="GO" id="GO:0005829">
    <property type="term" value="C:cytosol"/>
    <property type="evidence" value="ECO:0007669"/>
    <property type="project" value="TreeGrafter"/>
</dbReference>
<dbReference type="GO" id="GO:0050821">
    <property type="term" value="P:protein stabilization"/>
    <property type="evidence" value="ECO:0007669"/>
    <property type="project" value="TreeGrafter"/>
</dbReference>
<dbReference type="RefSeq" id="WP_041990202.1">
    <property type="nucleotide sequence ID" value="NZ_BOQG01000005.1"/>
</dbReference>
<dbReference type="EMBL" id="CP022378">
    <property type="protein sequence ID" value="ATA68974.1"/>
    <property type="molecule type" value="Genomic_DNA"/>
</dbReference>
<gene>
    <name evidence="6" type="ORF">CCYN2B_120070</name>
    <name evidence="5" type="ORF">CGC48_10305</name>
</gene>
<reference evidence="7" key="1">
    <citation type="submission" date="2015-01" db="EMBL/GenBank/DDBJ databases">
        <authorList>
            <person name="MANFREDI Pablo"/>
        </authorList>
    </citation>
    <scope>NUCLEOTIDE SEQUENCE [LARGE SCALE GENOMIC DNA]</scope>
    <source>
        <strain evidence="7">Ccyn2B</strain>
    </source>
</reference>
<accession>A0A0B7H578</accession>
<evidence type="ECO:0000256" key="3">
    <source>
        <dbReference type="SAM" id="Coils"/>
    </source>
</evidence>
<dbReference type="Proteomes" id="UP000242855">
    <property type="component" value="Chromosome"/>
</dbReference>
<dbReference type="AlphaFoldDB" id="A0A0B7H578"/>
<feature type="chain" id="PRO_5002117065" evidence="4">
    <location>
        <begin position="25"/>
        <end position="177"/>
    </location>
</feature>
<evidence type="ECO:0000313" key="8">
    <source>
        <dbReference type="Proteomes" id="UP000242855"/>
    </source>
</evidence>
<dbReference type="GeneID" id="96782193"/>
<name>A0A0B7H578_9FLAO</name>
<reference evidence="5 8" key="3">
    <citation type="journal article" date="2017" name="Genome Announc.">
        <title>Twelve Complete Reference Genomes of Clinical Isolates in the Capnocytophaga Genus.</title>
        <authorList>
            <person name="Villarma A."/>
            <person name="Gulvik C.A."/>
            <person name="Rowe L.A."/>
            <person name="Sheth M."/>
            <person name="Juieng P."/>
            <person name="Nicholson A.C."/>
            <person name="Loparev V.N."/>
            <person name="McQuiston J.R."/>
        </authorList>
    </citation>
    <scope>NUCLEOTIDE SEQUENCE [LARGE SCALE GENOMIC DNA]</scope>
    <source>
        <strain evidence="5 8">G7591</strain>
    </source>
</reference>
<organism evidence="6 7">
    <name type="scientific">Capnocytophaga cynodegmi</name>
    <dbReference type="NCBI Taxonomy" id="28189"/>
    <lineage>
        <taxon>Bacteria</taxon>
        <taxon>Pseudomonadati</taxon>
        <taxon>Bacteroidota</taxon>
        <taxon>Flavobacteriia</taxon>
        <taxon>Flavobacteriales</taxon>
        <taxon>Flavobacteriaceae</taxon>
        <taxon>Capnocytophaga</taxon>
    </lineage>
</organism>